<evidence type="ECO:0000313" key="2">
    <source>
        <dbReference type="EMBL" id="CAE0672595.1"/>
    </source>
</evidence>
<dbReference type="InterPro" id="IPR015943">
    <property type="entry name" value="WD40/YVTN_repeat-like_dom_sf"/>
</dbReference>
<dbReference type="EMBL" id="HBIV01033969">
    <property type="protein sequence ID" value="CAE0672595.1"/>
    <property type="molecule type" value="Transcribed_RNA"/>
</dbReference>
<dbReference type="GO" id="GO:0034388">
    <property type="term" value="C:Pwp2p-containing subcomplex of 90S preribosome"/>
    <property type="evidence" value="ECO:0007669"/>
    <property type="project" value="TreeGrafter"/>
</dbReference>
<feature type="region of interest" description="Disordered" evidence="1">
    <location>
        <begin position="253"/>
        <end position="279"/>
    </location>
</feature>
<feature type="compositionally biased region" description="Low complexity" evidence="1">
    <location>
        <begin position="258"/>
        <end position="272"/>
    </location>
</feature>
<sequence length="279" mass="29723">MSLFFAPYRTVGHVVDSVPFHMKQLGTDTFLTVVVGRAWQVYNIDKLRLSMIGPRLPLPIRAISSVRDITFVAQGTDIVIFRRAEILSRLYGSTTARRRSGGGGGLNEMEEEGGQDGDEDDEDEDDKDIKDDDNAQMGAAAAAAAAGPGSIYLILALGSTVMAIGENQCLDVWDSRSRILSARWSLGDDGDDHQGGGGGGGGSRRATAIEHPNTYLNKVVIAFDHGGMELWNTVTGSKIYRFDSASFAPPPQINDLMSLSNSSSPLASSSSPSPSPSSP</sequence>
<gene>
    <name evidence="2" type="ORF">LGLO00237_LOCUS24245</name>
</gene>
<dbReference type="GO" id="GO:0006364">
    <property type="term" value="P:rRNA processing"/>
    <property type="evidence" value="ECO:0007669"/>
    <property type="project" value="TreeGrafter"/>
</dbReference>
<name>A0A7S4DVK5_9EUKA</name>
<organism evidence="2">
    <name type="scientific">Lotharella globosa</name>
    <dbReference type="NCBI Taxonomy" id="91324"/>
    <lineage>
        <taxon>Eukaryota</taxon>
        <taxon>Sar</taxon>
        <taxon>Rhizaria</taxon>
        <taxon>Cercozoa</taxon>
        <taxon>Chlorarachniophyceae</taxon>
        <taxon>Lotharella</taxon>
    </lineage>
</organism>
<evidence type="ECO:0000256" key="1">
    <source>
        <dbReference type="SAM" id="MobiDB-lite"/>
    </source>
</evidence>
<dbReference type="PANTHER" id="PTHR22840">
    <property type="entry name" value="WD REPEAT-CONTAINING PROTEIN 36"/>
    <property type="match status" value="1"/>
</dbReference>
<feature type="region of interest" description="Disordered" evidence="1">
    <location>
        <begin position="95"/>
        <end position="132"/>
    </location>
</feature>
<dbReference type="AlphaFoldDB" id="A0A7S4DVK5"/>
<dbReference type="PANTHER" id="PTHR22840:SF12">
    <property type="entry name" value="WD REPEAT-CONTAINING PROTEIN 36"/>
    <property type="match status" value="1"/>
</dbReference>
<proteinExistence type="predicted"/>
<protein>
    <submittedName>
        <fullName evidence="2">Uncharacterized protein</fullName>
    </submittedName>
</protein>
<accession>A0A7S4DVK5</accession>
<dbReference type="Gene3D" id="2.130.10.10">
    <property type="entry name" value="YVTN repeat-like/Quinoprotein amine dehydrogenase"/>
    <property type="match status" value="2"/>
</dbReference>
<dbReference type="GO" id="GO:0032040">
    <property type="term" value="C:small-subunit processome"/>
    <property type="evidence" value="ECO:0007669"/>
    <property type="project" value="TreeGrafter"/>
</dbReference>
<feature type="compositionally biased region" description="Acidic residues" evidence="1">
    <location>
        <begin position="108"/>
        <end position="126"/>
    </location>
</feature>
<feature type="region of interest" description="Disordered" evidence="1">
    <location>
        <begin position="185"/>
        <end position="206"/>
    </location>
</feature>
<reference evidence="2" key="1">
    <citation type="submission" date="2021-01" db="EMBL/GenBank/DDBJ databases">
        <authorList>
            <person name="Corre E."/>
            <person name="Pelletier E."/>
            <person name="Niang G."/>
            <person name="Scheremetjew M."/>
            <person name="Finn R."/>
            <person name="Kale V."/>
            <person name="Holt S."/>
            <person name="Cochrane G."/>
            <person name="Meng A."/>
            <person name="Brown T."/>
            <person name="Cohen L."/>
        </authorList>
    </citation>
    <scope>NUCLEOTIDE SEQUENCE</scope>
    <source>
        <strain evidence="2">CCCM811</strain>
    </source>
</reference>